<evidence type="ECO:0000313" key="1">
    <source>
        <dbReference type="EMBL" id="TDM12693.1"/>
    </source>
</evidence>
<sequence>MNITIDDAVIVDLVKKQVGNVMADLELEFATVDINQLSEITSLSRSTLLNTITCEPEIVEVTRRIGSRVLYLYPEVLEAYKKVLERVGK</sequence>
<keyword evidence="2" id="KW-1185">Reference proteome</keyword>
<gene>
    <name evidence="1" type="ORF">ERX55_10585</name>
</gene>
<comment type="caution">
    <text evidence="1">The sequence shown here is derived from an EMBL/GenBank/DDBJ whole genome shotgun (WGS) entry which is preliminary data.</text>
</comment>
<evidence type="ECO:0000313" key="2">
    <source>
        <dbReference type="Proteomes" id="UP000294843"/>
    </source>
</evidence>
<name>A0A4R6BW81_9STAP</name>
<dbReference type="Proteomes" id="UP000294843">
    <property type="component" value="Unassembled WGS sequence"/>
</dbReference>
<dbReference type="RefSeq" id="WP_133452558.1">
    <property type="nucleotide sequence ID" value="NZ_SCWF01000015.1"/>
</dbReference>
<proteinExistence type="predicted"/>
<protein>
    <submittedName>
        <fullName evidence="1">Uncharacterized protein</fullName>
    </submittedName>
</protein>
<dbReference type="EMBL" id="SCWF01000015">
    <property type="protein sequence ID" value="TDM12693.1"/>
    <property type="molecule type" value="Genomic_DNA"/>
</dbReference>
<dbReference type="OrthoDB" id="2406472at2"/>
<organism evidence="1 2">
    <name type="scientific">Macrococcus bovicus</name>
    <dbReference type="NCBI Taxonomy" id="69968"/>
    <lineage>
        <taxon>Bacteria</taxon>
        <taxon>Bacillati</taxon>
        <taxon>Bacillota</taxon>
        <taxon>Bacilli</taxon>
        <taxon>Bacillales</taxon>
        <taxon>Staphylococcaceae</taxon>
        <taxon>Macrococcus</taxon>
    </lineage>
</organism>
<dbReference type="AlphaFoldDB" id="A0A4R6BW81"/>
<reference evidence="1 2" key="1">
    <citation type="submission" date="2019-01" db="EMBL/GenBank/DDBJ databases">
        <title>Draft genome sequences of the type strains of six Macrococcus species.</title>
        <authorList>
            <person name="Mazhar S."/>
            <person name="Altermann E."/>
            <person name="Hill C."/>
            <person name="Mcauliffe O."/>
        </authorList>
    </citation>
    <scope>NUCLEOTIDE SEQUENCE [LARGE SCALE GENOMIC DNA]</scope>
    <source>
        <strain evidence="1 2">ATCC 51825</strain>
    </source>
</reference>
<accession>A0A4R6BW81</accession>